<sequence>MIDAMDSVTTMYWPAGGFALNTNLLETNLINLGVVLALLAYPGGGVLSDSLGNRGRTILSTIRGAEARYKEAMDGLGQARARLQRAQVRADEIKRSGISRMQREKHDLVVPASGDLKRLEYSKNATIRSEEHKAIEQVRRQVSRLALERALEASKIRLNNELQLRMIDHNIGLLNDMARND</sequence>
<dbReference type="AlphaFoldDB" id="A0A482CHT0"/>
<comment type="function">
    <text evidence="11">Component of the F(0) channel, it forms part of the peripheral stalk, linking F(1) to F(0).</text>
</comment>
<dbReference type="EMBL" id="MH598535">
    <property type="protein sequence ID" value="QBL76243.1"/>
    <property type="molecule type" value="Genomic_DNA"/>
</dbReference>
<evidence type="ECO:0000256" key="5">
    <source>
        <dbReference type="ARBA" id="ARBA00022781"/>
    </source>
</evidence>
<keyword evidence="4 11" id="KW-0812">Transmembrane</keyword>
<evidence type="ECO:0000256" key="8">
    <source>
        <dbReference type="ARBA" id="ARBA00023136"/>
    </source>
</evidence>
<keyword evidence="13" id="KW-0150">Chloroplast</keyword>
<evidence type="ECO:0000256" key="12">
    <source>
        <dbReference type="RuleBase" id="RU003848"/>
    </source>
</evidence>
<dbReference type="RefSeq" id="YP_009589660.1">
    <property type="nucleotide sequence ID" value="NC_041644.1"/>
</dbReference>
<keyword evidence="5 11" id="KW-0375">Hydrogen ion transport</keyword>
<comment type="similarity">
    <text evidence="11 12">Belongs to the ATPase B chain family.</text>
</comment>
<dbReference type="CDD" id="cd06503">
    <property type="entry name" value="ATP-synt_Fo_b"/>
    <property type="match status" value="1"/>
</dbReference>
<evidence type="ECO:0000256" key="6">
    <source>
        <dbReference type="ARBA" id="ARBA00022989"/>
    </source>
</evidence>
<comment type="miscellaneous">
    <text evidence="11">In plastids the F-type ATPase is also known as CF(1)CF(0).</text>
</comment>
<dbReference type="InterPro" id="IPR002146">
    <property type="entry name" value="ATP_synth_b/b'su_bac/chlpt"/>
</dbReference>
<keyword evidence="11" id="KW-0793">Thylakoid</keyword>
<keyword evidence="3 11" id="KW-0138">CF(0)</keyword>
<dbReference type="GO" id="GO:0045259">
    <property type="term" value="C:proton-transporting ATP synthase complex"/>
    <property type="evidence" value="ECO:0007669"/>
    <property type="project" value="UniProtKB-KW"/>
</dbReference>
<gene>
    <name evidence="11 13" type="primary">atpF</name>
</gene>
<dbReference type="Pfam" id="PF00430">
    <property type="entry name" value="ATP-synt_B"/>
    <property type="match status" value="1"/>
</dbReference>
<comment type="function">
    <text evidence="10 11">F(1)F(0) ATP synthase produces ATP from ADP in the presence of a proton or sodium gradient. F-type ATPases consist of two structural domains, F(1) containing the extramembraneous catalytic core and F(0) containing the membrane proton channel, linked together by a central stalk and a peripheral stalk. During catalysis, ATP synthesis in the catalytic domain of F(1) is coupled via a rotary mechanism of the central stalk subunits to proton translocation.</text>
</comment>
<keyword evidence="13" id="KW-0934">Plastid</keyword>
<evidence type="ECO:0000256" key="9">
    <source>
        <dbReference type="ARBA" id="ARBA00023310"/>
    </source>
</evidence>
<dbReference type="PANTHER" id="PTHR34264:SF3">
    <property type="entry name" value="ATP SYNTHASE SUBUNIT B, CHLOROPLASTIC"/>
    <property type="match status" value="1"/>
</dbReference>
<keyword evidence="6 11" id="KW-1133">Transmembrane helix</keyword>
<dbReference type="PANTHER" id="PTHR34264">
    <property type="entry name" value="ATP SYNTHASE SUBUNIT B, CHLOROPLASTIC"/>
    <property type="match status" value="1"/>
</dbReference>
<dbReference type="HAMAP" id="MF_01398">
    <property type="entry name" value="ATP_synth_b_bprime"/>
    <property type="match status" value="1"/>
</dbReference>
<comment type="subunit">
    <text evidence="11">F-type ATPases have 2 components, F(1) - the catalytic core - and F(0) - the membrane proton channel. F(1) has five subunits: alpha(3), beta(3), gamma(1), delta(1), epsilon(1). F(0) has four main subunits: a(1), b(1), b'(1) and c(10-14). The alpha and beta chains form an alternating ring which encloses part of the gamma chain. F(1) is attached to F(0) by a central stalk formed by the gamma and epsilon chains, while a peripheral stalk is formed by the delta, b and b' chains.</text>
</comment>
<name>A0A482CHT0_SELRE</name>
<geneLocation type="chloroplast" evidence="13"/>
<evidence type="ECO:0000313" key="13">
    <source>
        <dbReference type="EMBL" id="QBL76243.1"/>
    </source>
</evidence>
<comment type="subcellular location">
    <subcellularLocation>
        <location evidence="1">Membrane</location>
        <topology evidence="1">Single-pass membrane protein</topology>
    </subcellularLocation>
    <subcellularLocation>
        <location evidence="11">Plastid</location>
        <location evidence="11">Chloroplast thylakoid membrane</location>
        <topology evidence="11">Single-pass membrane protein</topology>
    </subcellularLocation>
</comment>
<organism evidence="13">
    <name type="scientific">Selaginella remotifolia</name>
    <name type="common">Spikemoss</name>
    <dbReference type="NCBI Taxonomy" id="137170"/>
    <lineage>
        <taxon>Eukaryota</taxon>
        <taxon>Viridiplantae</taxon>
        <taxon>Streptophyta</taxon>
        <taxon>Embryophyta</taxon>
        <taxon>Tracheophyta</taxon>
        <taxon>Lycopodiopsida</taxon>
        <taxon>Selaginellales</taxon>
        <taxon>Selaginellaceae</taxon>
        <taxon>Selaginella</taxon>
    </lineage>
</organism>
<protein>
    <recommendedName>
        <fullName evidence="11">ATP synthase subunit b, chloroplastic</fullName>
    </recommendedName>
    <alternativeName>
        <fullName evidence="11">ATP synthase F(0) sector subunit b</fullName>
    </alternativeName>
    <alternativeName>
        <fullName evidence="11">ATPase subunit I</fullName>
    </alternativeName>
</protein>
<dbReference type="GO" id="GO:0009535">
    <property type="term" value="C:chloroplast thylakoid membrane"/>
    <property type="evidence" value="ECO:0007669"/>
    <property type="project" value="UniProtKB-SubCell"/>
</dbReference>
<evidence type="ECO:0000256" key="4">
    <source>
        <dbReference type="ARBA" id="ARBA00022692"/>
    </source>
</evidence>
<evidence type="ECO:0000256" key="1">
    <source>
        <dbReference type="ARBA" id="ARBA00004167"/>
    </source>
</evidence>
<evidence type="ECO:0000256" key="11">
    <source>
        <dbReference type="HAMAP-Rule" id="MF_01398"/>
    </source>
</evidence>
<keyword evidence="8 11" id="KW-0472">Membrane</keyword>
<keyword evidence="9 11" id="KW-0066">ATP synthesis</keyword>
<reference evidence="13" key="1">
    <citation type="submission" date="2018-07" db="EMBL/GenBank/DDBJ databases">
        <authorList>
            <person name="Zhang H."/>
            <person name="Zhang X."/>
        </authorList>
    </citation>
    <scope>NUCLEOTIDE SEQUENCE</scope>
</reference>
<dbReference type="GO" id="GO:0046933">
    <property type="term" value="F:proton-transporting ATP synthase activity, rotational mechanism"/>
    <property type="evidence" value="ECO:0007669"/>
    <property type="project" value="UniProtKB-UniRule"/>
</dbReference>
<evidence type="ECO:0000256" key="3">
    <source>
        <dbReference type="ARBA" id="ARBA00022547"/>
    </source>
</evidence>
<evidence type="ECO:0000256" key="7">
    <source>
        <dbReference type="ARBA" id="ARBA00023065"/>
    </source>
</evidence>
<accession>A0A482CHT0</accession>
<evidence type="ECO:0000256" key="2">
    <source>
        <dbReference type="ARBA" id="ARBA00022448"/>
    </source>
</evidence>
<keyword evidence="2 11" id="KW-0813">Transport</keyword>
<proteinExistence type="inferred from homology"/>
<dbReference type="GeneID" id="39721506"/>
<keyword evidence="7 11" id="KW-0406">Ion transport</keyword>
<evidence type="ECO:0000256" key="10">
    <source>
        <dbReference type="ARBA" id="ARBA00025198"/>
    </source>
</evidence>
<reference evidence="13" key="2">
    <citation type="journal article" date="2019" name="J. ISSAAS">
        <title>The Unique Evolutionary Trajectory 1 and Dynamic Conformations of DR and IR/DR-coexisting Plastomes of the Early Vascular Plant Selaginellaceae (Lycophyte).</title>
        <authorList>
            <person name="Zhang H.-R."/>
            <person name="Xiang Q.-P."/>
            <person name="Zhang X.-C."/>
        </authorList>
    </citation>
    <scope>NUCLEOTIDE SEQUENCE</scope>
</reference>